<organism evidence="2 3">
    <name type="scientific">Pogonomyrmex barbatus</name>
    <name type="common">red harvester ant</name>
    <dbReference type="NCBI Taxonomy" id="144034"/>
    <lineage>
        <taxon>Eukaryota</taxon>
        <taxon>Metazoa</taxon>
        <taxon>Ecdysozoa</taxon>
        <taxon>Arthropoda</taxon>
        <taxon>Hexapoda</taxon>
        <taxon>Insecta</taxon>
        <taxon>Pterygota</taxon>
        <taxon>Neoptera</taxon>
        <taxon>Endopterygota</taxon>
        <taxon>Hymenoptera</taxon>
        <taxon>Apocrita</taxon>
        <taxon>Aculeata</taxon>
        <taxon>Formicoidea</taxon>
        <taxon>Formicidae</taxon>
        <taxon>Myrmicinae</taxon>
        <taxon>Pogonomyrmex</taxon>
    </lineage>
</organism>
<evidence type="ECO:0000313" key="3">
    <source>
        <dbReference type="RefSeq" id="XP_011646234.1"/>
    </source>
</evidence>
<keyword evidence="2" id="KW-1185">Reference proteome</keyword>
<accession>A0A6I9X121</accession>
<protein>
    <submittedName>
        <fullName evidence="3">Uncharacterized protein LOC105432920</fullName>
    </submittedName>
</protein>
<name>A0A6I9X121_9HYME</name>
<feature type="coiled-coil region" evidence="1">
    <location>
        <begin position="163"/>
        <end position="190"/>
    </location>
</feature>
<evidence type="ECO:0000313" key="2">
    <source>
        <dbReference type="Proteomes" id="UP000504615"/>
    </source>
</evidence>
<reference evidence="3" key="1">
    <citation type="submission" date="2025-08" db="UniProtKB">
        <authorList>
            <consortium name="RefSeq"/>
        </authorList>
    </citation>
    <scope>IDENTIFICATION</scope>
</reference>
<dbReference type="Proteomes" id="UP000504615">
    <property type="component" value="Unplaced"/>
</dbReference>
<keyword evidence="1" id="KW-0175">Coiled coil</keyword>
<dbReference type="AlphaFoldDB" id="A0A6I9X121"/>
<proteinExistence type="predicted"/>
<dbReference type="KEGG" id="pbar:105432920"/>
<dbReference type="GeneID" id="105432920"/>
<evidence type="ECO:0000256" key="1">
    <source>
        <dbReference type="SAM" id="Coils"/>
    </source>
</evidence>
<gene>
    <name evidence="3" type="primary">LOC105432920</name>
</gene>
<dbReference type="RefSeq" id="XP_011646234.1">
    <property type="nucleotide sequence ID" value="XM_011647932.2"/>
</dbReference>
<sequence length="194" mass="22757">MASIVRTVLRFSRVTIQNLYQINQNELRSGKQLKIVGQNKKPKFSEISAVLQQKSRRLLYVPSAFFCQKQHFITIIEEKIQNTNVSPIEEAVEIFKKLRIELQLINIGILEMPNNFIDMVNDEYKRALAKIDLLNPEPDDISFIREAIKNLQKLEIERILFRIEFVKLMINKLNEDKDALEDECKRASAEEDQH</sequence>